<sequence>MVRCARPRCPRRFSRPLCCLPVLLTYFPRLAIHSSCPHDSSARSPASFTLSPPHSLTFSPPSPPLPLPCTFLSSHISDRPPRPLPHTCFLVRTLRSRLRSRPSCCVLTYLCTLRSVVVCDERQDMVL</sequence>
<proteinExistence type="predicted"/>
<comment type="caution">
    <text evidence="1">The sequence shown here is derived from an EMBL/GenBank/DDBJ whole genome shotgun (WGS) entry which is preliminary data.</text>
</comment>
<accession>A0ACB8R9U2</accession>
<evidence type="ECO:0000313" key="1">
    <source>
        <dbReference type="EMBL" id="KAI0040900.1"/>
    </source>
</evidence>
<protein>
    <submittedName>
        <fullName evidence="1">Uncharacterized protein</fullName>
    </submittedName>
</protein>
<gene>
    <name evidence="1" type="ORF">FA95DRAFT_806124</name>
</gene>
<evidence type="ECO:0000313" key="2">
    <source>
        <dbReference type="Proteomes" id="UP000814033"/>
    </source>
</evidence>
<dbReference type="Proteomes" id="UP000814033">
    <property type="component" value="Unassembled WGS sequence"/>
</dbReference>
<reference evidence="1" key="1">
    <citation type="submission" date="2021-02" db="EMBL/GenBank/DDBJ databases">
        <authorList>
            <consortium name="DOE Joint Genome Institute"/>
            <person name="Ahrendt S."/>
            <person name="Looney B.P."/>
            <person name="Miyauchi S."/>
            <person name="Morin E."/>
            <person name="Drula E."/>
            <person name="Courty P.E."/>
            <person name="Chicoki N."/>
            <person name="Fauchery L."/>
            <person name="Kohler A."/>
            <person name="Kuo A."/>
            <person name="Labutti K."/>
            <person name="Pangilinan J."/>
            <person name="Lipzen A."/>
            <person name="Riley R."/>
            <person name="Andreopoulos W."/>
            <person name="He G."/>
            <person name="Johnson J."/>
            <person name="Barry K.W."/>
            <person name="Grigoriev I.V."/>
            <person name="Nagy L."/>
            <person name="Hibbett D."/>
            <person name="Henrissat B."/>
            <person name="Matheny P.B."/>
            <person name="Labbe J."/>
            <person name="Martin F."/>
        </authorList>
    </citation>
    <scope>NUCLEOTIDE SEQUENCE</scope>
    <source>
        <strain evidence="1">FP105234-sp</strain>
    </source>
</reference>
<reference evidence="1" key="2">
    <citation type="journal article" date="2022" name="New Phytol.">
        <title>Evolutionary transition to the ectomycorrhizal habit in the genomes of a hyperdiverse lineage of mushroom-forming fungi.</title>
        <authorList>
            <person name="Looney B."/>
            <person name="Miyauchi S."/>
            <person name="Morin E."/>
            <person name="Drula E."/>
            <person name="Courty P.E."/>
            <person name="Kohler A."/>
            <person name="Kuo A."/>
            <person name="LaButti K."/>
            <person name="Pangilinan J."/>
            <person name="Lipzen A."/>
            <person name="Riley R."/>
            <person name="Andreopoulos W."/>
            <person name="He G."/>
            <person name="Johnson J."/>
            <person name="Nolan M."/>
            <person name="Tritt A."/>
            <person name="Barry K.W."/>
            <person name="Grigoriev I.V."/>
            <person name="Nagy L.G."/>
            <person name="Hibbett D."/>
            <person name="Henrissat B."/>
            <person name="Matheny P.B."/>
            <person name="Labbe J."/>
            <person name="Martin F.M."/>
        </authorList>
    </citation>
    <scope>NUCLEOTIDE SEQUENCE</scope>
    <source>
        <strain evidence="1">FP105234-sp</strain>
    </source>
</reference>
<keyword evidence="2" id="KW-1185">Reference proteome</keyword>
<name>A0ACB8R9U2_9AGAM</name>
<organism evidence="1 2">
    <name type="scientific">Auriscalpium vulgare</name>
    <dbReference type="NCBI Taxonomy" id="40419"/>
    <lineage>
        <taxon>Eukaryota</taxon>
        <taxon>Fungi</taxon>
        <taxon>Dikarya</taxon>
        <taxon>Basidiomycota</taxon>
        <taxon>Agaricomycotina</taxon>
        <taxon>Agaricomycetes</taxon>
        <taxon>Russulales</taxon>
        <taxon>Auriscalpiaceae</taxon>
        <taxon>Auriscalpium</taxon>
    </lineage>
</organism>
<dbReference type="EMBL" id="MU276159">
    <property type="protein sequence ID" value="KAI0040900.1"/>
    <property type="molecule type" value="Genomic_DNA"/>
</dbReference>